<gene>
    <name evidence="1" type="ORF">TCNE_LOCUS16409</name>
</gene>
<dbReference type="EMBL" id="UYWY01023566">
    <property type="protein sequence ID" value="VDM47730.1"/>
    <property type="molecule type" value="Genomic_DNA"/>
</dbReference>
<evidence type="ECO:0000313" key="1">
    <source>
        <dbReference type="EMBL" id="VDM47730.1"/>
    </source>
</evidence>
<dbReference type="WBParaSite" id="TCNE_0001641001-mRNA-1">
    <property type="protein sequence ID" value="TCNE_0001641001-mRNA-1"/>
    <property type="gene ID" value="TCNE_0001641001"/>
</dbReference>
<sequence>MVPSEQICHSPPQKYTNTGTFVVDLSTFANRHEIALDGLGAWGKPQGSSRYYKFVGAIPVKVQGVDGADVKVLCNRYEHPGTRIERGRFIRKIMTGVNSSSGSPLPLAVVVYEWLGEPHPIQLKNMDSVEASRRPYGSRSWEARNVDTSRDDGLMFDGQPLYAKVAVDFDTVARIILGAEVVQPNRSTDGMERIRARFVHQSGTKVDRFTAAVSAASPNRLLLVRAIRFSSFVYPFAVAYSLCTRVPQKYCAQGTFVIDVTKVENDSALRKDGNGSWGKPSGCSRYYKLTAHNDVVRIDRGISVPDSTDDIQILSKRYENEGSLGSSFVRKIYTGKTGGSRETQQLCAIAVITYFWKGSTVPLIVDDDLAPQLRHNKRVSRDFIHILILDPL</sequence>
<reference evidence="1 2" key="2">
    <citation type="submission" date="2018-11" db="EMBL/GenBank/DDBJ databases">
        <authorList>
            <consortium name="Pathogen Informatics"/>
        </authorList>
    </citation>
    <scope>NUCLEOTIDE SEQUENCE [LARGE SCALE GENOMIC DNA]</scope>
</reference>
<dbReference type="Proteomes" id="UP000050794">
    <property type="component" value="Unassembled WGS sequence"/>
</dbReference>
<evidence type="ECO:0000313" key="3">
    <source>
        <dbReference type="WBParaSite" id="TCNE_0001641001-mRNA-1"/>
    </source>
</evidence>
<organism evidence="2 3">
    <name type="scientific">Toxocara canis</name>
    <name type="common">Canine roundworm</name>
    <dbReference type="NCBI Taxonomy" id="6265"/>
    <lineage>
        <taxon>Eukaryota</taxon>
        <taxon>Metazoa</taxon>
        <taxon>Ecdysozoa</taxon>
        <taxon>Nematoda</taxon>
        <taxon>Chromadorea</taxon>
        <taxon>Rhabditida</taxon>
        <taxon>Spirurina</taxon>
        <taxon>Ascaridomorpha</taxon>
        <taxon>Ascaridoidea</taxon>
        <taxon>Toxocaridae</taxon>
        <taxon>Toxocara</taxon>
    </lineage>
</organism>
<evidence type="ECO:0000313" key="2">
    <source>
        <dbReference type="Proteomes" id="UP000050794"/>
    </source>
</evidence>
<accession>A0A183V6N9</accession>
<dbReference type="AlphaFoldDB" id="A0A183V6N9"/>
<name>A0A183V6N9_TOXCA</name>
<reference evidence="3" key="1">
    <citation type="submission" date="2016-06" db="UniProtKB">
        <authorList>
            <consortium name="WormBaseParasite"/>
        </authorList>
    </citation>
    <scope>IDENTIFICATION</scope>
</reference>
<protein>
    <submittedName>
        <fullName evidence="3">DUF1618 domain-containing protein</fullName>
    </submittedName>
</protein>
<proteinExistence type="predicted"/>
<keyword evidence="2" id="KW-1185">Reference proteome</keyword>